<organism evidence="1 2">
    <name type="scientific">Marine Group I thaumarchaeote</name>
    <dbReference type="NCBI Taxonomy" id="2511932"/>
    <lineage>
        <taxon>Archaea</taxon>
        <taxon>Nitrososphaerota</taxon>
        <taxon>Marine Group I</taxon>
    </lineage>
</organism>
<dbReference type="Proteomes" id="UP000523105">
    <property type="component" value="Unassembled WGS sequence"/>
</dbReference>
<name>A0A7K4MQC6_9ARCH</name>
<evidence type="ECO:0008006" key="3">
    <source>
        <dbReference type="Google" id="ProtNLM"/>
    </source>
</evidence>
<dbReference type="AlphaFoldDB" id="A0A7K4MQC6"/>
<sequence>MKEQRGWPIRRITTETVETTTIQTRTGIRNEITGVDTVRNSIGERIVDVSIVPFIRARNITIQVRGMKPSTRVYPFFDSESVAIYCTPSGGSLGDAIYTDDAGSIDGLVFAIPNSTTLRFRTGERQFLLVDNTQGDLVTAATYSEVMYQAQGLLQTKENVVVSTRVPRVQSFGQGSASEFRNTTNVFTRRNVGGWFDPLAETFLVDETLYPDGIFISDIDLFFKSKDTDGLPVSLQIRDTLNGYPAQTILPFSDVSLLPAQVNISEDATTATKFTFPSLVYLQPGEYAIVVLSNSLKYEAYIAESGENIIGTNRKVSAQPYAGSLFKSQNASTWTPEQNQDLTFKINRANFTINATAYAIFKDDTSSTEYKADIIQIVPEEAIINNTSISWGVKLTDIGSTTLDTTFTNVIQKTNYKLPAQRRITTAADSYQSKATLTSSSAFISPVIDTARNSVITIENIINNLTTNETDAEGGNATARYITRRVNLKDGFDATDLNVHLTAIRQGGSTISVYFKVLSQFDTDTFDNRSWTLMEEISNSNSVSASDLVNEYLELEFSPLGTNANYVSGGVTYDSFKTFAIKIVMTSANTTKVPLIRDIRVIALA</sequence>
<evidence type="ECO:0000313" key="2">
    <source>
        <dbReference type="Proteomes" id="UP000523105"/>
    </source>
</evidence>
<reference evidence="1 2" key="1">
    <citation type="journal article" date="2019" name="Environ. Microbiol.">
        <title>Genomics insights into ecotype formation of ammonia-oxidizing archaea in the deep ocean.</title>
        <authorList>
            <person name="Wang Y."/>
            <person name="Huang J.M."/>
            <person name="Cui G.J."/>
            <person name="Nunoura T."/>
            <person name="Takaki Y."/>
            <person name="Li W.L."/>
            <person name="Li J."/>
            <person name="Gao Z.M."/>
            <person name="Takai K."/>
            <person name="Zhang A.Q."/>
            <person name="Stepanauskas R."/>
        </authorList>
    </citation>
    <scope>NUCLEOTIDE SEQUENCE [LARGE SCALE GENOMIC DNA]</scope>
    <source>
        <strain evidence="1 2">L15b</strain>
    </source>
</reference>
<dbReference type="EMBL" id="JACASV010000055">
    <property type="protein sequence ID" value="NWJ43783.1"/>
    <property type="molecule type" value="Genomic_DNA"/>
</dbReference>
<comment type="caution">
    <text evidence="1">The sequence shown here is derived from an EMBL/GenBank/DDBJ whole genome shotgun (WGS) entry which is preliminary data.</text>
</comment>
<protein>
    <recommendedName>
        <fullName evidence="3">DUF4815 domain-containing protein</fullName>
    </recommendedName>
</protein>
<evidence type="ECO:0000313" key="1">
    <source>
        <dbReference type="EMBL" id="NWJ43783.1"/>
    </source>
</evidence>
<accession>A0A7K4MQC6</accession>
<proteinExistence type="predicted"/>
<gene>
    <name evidence="1" type="ORF">HX837_06250</name>
</gene>